<evidence type="ECO:0000313" key="3">
    <source>
        <dbReference type="Proteomes" id="UP000199706"/>
    </source>
</evidence>
<proteinExistence type="predicted"/>
<dbReference type="EMBL" id="FNCJ01000018">
    <property type="protein sequence ID" value="SDI16497.1"/>
    <property type="molecule type" value="Genomic_DNA"/>
</dbReference>
<evidence type="ECO:0000256" key="1">
    <source>
        <dbReference type="SAM" id="MobiDB-lite"/>
    </source>
</evidence>
<name>A0A1G8ICG0_9BURK</name>
<feature type="region of interest" description="Disordered" evidence="1">
    <location>
        <begin position="129"/>
        <end position="152"/>
    </location>
</feature>
<feature type="compositionally biased region" description="Polar residues" evidence="1">
    <location>
        <begin position="76"/>
        <end position="93"/>
    </location>
</feature>
<feature type="region of interest" description="Disordered" evidence="1">
    <location>
        <begin position="57"/>
        <end position="117"/>
    </location>
</feature>
<organism evidence="2 3">
    <name type="scientific">Paraburkholderia phenazinium</name>
    <dbReference type="NCBI Taxonomy" id="60549"/>
    <lineage>
        <taxon>Bacteria</taxon>
        <taxon>Pseudomonadati</taxon>
        <taxon>Pseudomonadota</taxon>
        <taxon>Betaproteobacteria</taxon>
        <taxon>Burkholderiales</taxon>
        <taxon>Burkholderiaceae</taxon>
        <taxon>Paraburkholderia</taxon>
    </lineage>
</organism>
<evidence type="ECO:0000313" key="2">
    <source>
        <dbReference type="EMBL" id="SDI16497.1"/>
    </source>
</evidence>
<sequence>MPVLATPKHYTLFHNIFFKSLETASRYPNEDADMRRQHVAVTAALVALTTTLLSACGPDDSTSASVDQGNPAPTAAPTSGHETSPTVTPQSAFGASATLTSAPDTAATAATAASDSAVQSVQASLAADSQQVAPVLHYAPGDSDQNSNSNSN</sequence>
<dbReference type="Proteomes" id="UP000199706">
    <property type="component" value="Unassembled WGS sequence"/>
</dbReference>
<reference evidence="2 3" key="1">
    <citation type="submission" date="2016-10" db="EMBL/GenBank/DDBJ databases">
        <authorList>
            <person name="de Groot N.N."/>
        </authorList>
    </citation>
    <scope>NUCLEOTIDE SEQUENCE [LARGE SCALE GENOMIC DNA]</scope>
    <source>
        <strain evidence="2 3">LMG 2247</strain>
    </source>
</reference>
<gene>
    <name evidence="2" type="ORF">SAMN05216466_11842</name>
</gene>
<feature type="compositionally biased region" description="Low complexity" evidence="1">
    <location>
        <begin position="95"/>
        <end position="117"/>
    </location>
</feature>
<accession>A0A1G8ICG0</accession>
<protein>
    <submittedName>
        <fullName evidence="2">Uncharacterized protein</fullName>
    </submittedName>
</protein>
<feature type="compositionally biased region" description="Low complexity" evidence="1">
    <location>
        <begin position="142"/>
        <end position="152"/>
    </location>
</feature>
<dbReference type="AlphaFoldDB" id="A0A1G8ICG0"/>